<proteinExistence type="predicted"/>
<dbReference type="Gene3D" id="3.30.1360.40">
    <property type="match status" value="1"/>
</dbReference>
<dbReference type="PANTHER" id="PTHR34698">
    <property type="entry name" value="5-OXOPROLINASE SUBUNIT B"/>
    <property type="match status" value="1"/>
</dbReference>
<dbReference type="AlphaFoldDB" id="K9B151"/>
<dbReference type="PANTHER" id="PTHR34698:SF2">
    <property type="entry name" value="5-OXOPROLINASE SUBUNIT B"/>
    <property type="match status" value="1"/>
</dbReference>
<dbReference type="InterPro" id="IPR029000">
    <property type="entry name" value="Cyclophilin-like_dom_sf"/>
</dbReference>
<dbReference type="InterPro" id="IPR003833">
    <property type="entry name" value="CT_C_D"/>
</dbReference>
<accession>K9B151</accession>
<dbReference type="OrthoDB" id="9778567at2"/>
<comment type="caution">
    <text evidence="5">The sequence shown here is derived from an EMBL/GenBank/DDBJ whole genome shotgun (WGS) entry which is preliminary data.</text>
</comment>
<dbReference type="GO" id="GO:0016787">
    <property type="term" value="F:hydrolase activity"/>
    <property type="evidence" value="ECO:0007669"/>
    <property type="project" value="UniProtKB-KW"/>
</dbReference>
<dbReference type="Pfam" id="PF02682">
    <property type="entry name" value="CT_C_D"/>
    <property type="match status" value="1"/>
</dbReference>
<feature type="domain" description="Carboxyltransferase" evidence="4">
    <location>
        <begin position="1"/>
        <end position="208"/>
    </location>
</feature>
<evidence type="ECO:0000256" key="3">
    <source>
        <dbReference type="ARBA" id="ARBA00022840"/>
    </source>
</evidence>
<dbReference type="SMART" id="SM00796">
    <property type="entry name" value="AHS1"/>
    <property type="match status" value="1"/>
</dbReference>
<dbReference type="SUPFAM" id="SSF50891">
    <property type="entry name" value="Cyclophilin-like"/>
    <property type="match status" value="1"/>
</dbReference>
<evidence type="ECO:0000256" key="1">
    <source>
        <dbReference type="ARBA" id="ARBA00022741"/>
    </source>
</evidence>
<name>K9B151_9STAP</name>
<keyword evidence="3" id="KW-0067">ATP-binding</keyword>
<evidence type="ECO:0000313" key="6">
    <source>
        <dbReference type="Proteomes" id="UP000009885"/>
    </source>
</evidence>
<dbReference type="EMBL" id="AMSQ01000006">
    <property type="protein sequence ID" value="EKU48552.1"/>
    <property type="molecule type" value="Genomic_DNA"/>
</dbReference>
<dbReference type="Proteomes" id="UP000009885">
    <property type="component" value="Unassembled WGS sequence"/>
</dbReference>
<evidence type="ECO:0000313" key="5">
    <source>
        <dbReference type="EMBL" id="EKU48552.1"/>
    </source>
</evidence>
<organism evidence="5 6">
    <name type="scientific">Staphylococcus massiliensis S46</name>
    <dbReference type="NCBI Taxonomy" id="1229783"/>
    <lineage>
        <taxon>Bacteria</taxon>
        <taxon>Bacillati</taxon>
        <taxon>Bacillota</taxon>
        <taxon>Bacilli</taxon>
        <taxon>Bacillales</taxon>
        <taxon>Staphylococcaceae</taxon>
        <taxon>Staphylococcus</taxon>
    </lineage>
</organism>
<dbReference type="STRING" id="1229783.C273_05055"/>
<dbReference type="SUPFAM" id="SSF160467">
    <property type="entry name" value="PH0987 N-terminal domain-like"/>
    <property type="match status" value="1"/>
</dbReference>
<dbReference type="InterPro" id="IPR010016">
    <property type="entry name" value="PxpB"/>
</dbReference>
<dbReference type="Gene3D" id="2.40.100.10">
    <property type="entry name" value="Cyclophilin-like"/>
    <property type="match status" value="1"/>
</dbReference>
<dbReference type="eggNOG" id="COG2049">
    <property type="taxonomic scope" value="Bacteria"/>
</dbReference>
<keyword evidence="1" id="KW-0547">Nucleotide-binding</keyword>
<protein>
    <recommendedName>
        <fullName evidence="4">Carboxyltransferase domain-containing protein</fullName>
    </recommendedName>
</protein>
<gene>
    <name evidence="5" type="ORF">C273_05055</name>
</gene>
<dbReference type="PATRIC" id="fig|1229783.3.peg.1019"/>
<reference evidence="5 6" key="1">
    <citation type="journal article" date="2013" name="Genome Announc.">
        <title>Genome Sequence of Staphylococcus massiliensis Strain S46, Isolated from the Surface of Healthy Human Skin.</title>
        <authorList>
            <person name="Srivastav R."/>
            <person name="Singh A."/>
            <person name="Jangir P.K."/>
            <person name="Kumari C."/>
            <person name="Muduli S."/>
            <person name="Sharma R."/>
        </authorList>
    </citation>
    <scope>NUCLEOTIDE SEQUENCE [LARGE SCALE GENOMIC DNA]</scope>
    <source>
        <strain evidence="5 6">S46</strain>
    </source>
</reference>
<evidence type="ECO:0000256" key="2">
    <source>
        <dbReference type="ARBA" id="ARBA00022801"/>
    </source>
</evidence>
<sequence length="234" mass="26119">MKVYSQGDLAIVVSLDGDVSKSTTEDLIKLSKALRAKHLPFIIEIVPTESDLLVVYDATNMIKHYDIESPFKYMKALIEDMDIQSEETEHQDVCEIPVVYGDTYGPDLKDLLNANHLTESEFVQLHTENRYFVSMMGYSPGFPYLTGLDSKLYARQTGVHKRFIPAGSVIIEGQKCGIVTNDTYGDWLVVGYTPVQLFDPSSESITVLKVGDMVSFKAVSQKDIELGGFKPCQS</sequence>
<evidence type="ECO:0000259" key="4">
    <source>
        <dbReference type="SMART" id="SM00796"/>
    </source>
</evidence>
<keyword evidence="2" id="KW-0378">Hydrolase</keyword>
<dbReference type="GO" id="GO:0005524">
    <property type="term" value="F:ATP binding"/>
    <property type="evidence" value="ECO:0007669"/>
    <property type="project" value="UniProtKB-KW"/>
</dbReference>
<dbReference type="RefSeq" id="WP_009383117.1">
    <property type="nucleotide sequence ID" value="NZ_AMSQ01000006.1"/>
</dbReference>
<keyword evidence="6" id="KW-1185">Reference proteome</keyword>